<feature type="domain" description="GmrSD restriction endonucleases C-terminal" evidence="3">
    <location>
        <begin position="111"/>
        <end position="245"/>
    </location>
</feature>
<dbReference type="Proteomes" id="UP000576393">
    <property type="component" value="Unassembled WGS sequence"/>
</dbReference>
<feature type="chain" id="PRO_5038379994" description="GmrSD restriction endonucleases C-terminal domain-containing protein" evidence="2">
    <location>
        <begin position="21"/>
        <end position="249"/>
    </location>
</feature>
<evidence type="ECO:0000313" key="4">
    <source>
        <dbReference type="EMBL" id="NYF40733.1"/>
    </source>
</evidence>
<accession>A0A852V017</accession>
<feature type="region of interest" description="Disordered" evidence="1">
    <location>
        <begin position="23"/>
        <end position="53"/>
    </location>
</feature>
<proteinExistence type="predicted"/>
<keyword evidence="2" id="KW-0732">Signal</keyword>
<dbReference type="EMBL" id="JACCCO010000001">
    <property type="protein sequence ID" value="NYF40733.1"/>
    <property type="molecule type" value="Genomic_DNA"/>
</dbReference>
<organism evidence="4 5">
    <name type="scientific">Streptosporangium sandarakinum</name>
    <dbReference type="NCBI Taxonomy" id="1260955"/>
    <lineage>
        <taxon>Bacteria</taxon>
        <taxon>Bacillati</taxon>
        <taxon>Actinomycetota</taxon>
        <taxon>Actinomycetes</taxon>
        <taxon>Streptosporangiales</taxon>
        <taxon>Streptosporangiaceae</taxon>
        <taxon>Streptosporangium</taxon>
    </lineage>
</organism>
<evidence type="ECO:0000256" key="2">
    <source>
        <dbReference type="SAM" id="SignalP"/>
    </source>
</evidence>
<dbReference type="PANTHER" id="PTHR24094">
    <property type="entry name" value="SECRETED PROTEIN"/>
    <property type="match status" value="1"/>
</dbReference>
<reference evidence="4 5" key="1">
    <citation type="submission" date="2020-07" db="EMBL/GenBank/DDBJ databases">
        <title>Sequencing the genomes of 1000 actinobacteria strains.</title>
        <authorList>
            <person name="Klenk H.-P."/>
        </authorList>
    </citation>
    <scope>NUCLEOTIDE SEQUENCE [LARGE SCALE GENOMIC DNA]</scope>
    <source>
        <strain evidence="4 5">DSM 45763</strain>
    </source>
</reference>
<name>A0A852V017_9ACTN</name>
<comment type="caution">
    <text evidence="4">The sequence shown here is derived from an EMBL/GenBank/DDBJ whole genome shotgun (WGS) entry which is preliminary data.</text>
</comment>
<dbReference type="AlphaFoldDB" id="A0A852V017"/>
<protein>
    <recommendedName>
        <fullName evidence="3">GmrSD restriction endonucleases C-terminal domain-containing protein</fullName>
    </recommendedName>
</protein>
<evidence type="ECO:0000313" key="5">
    <source>
        <dbReference type="Proteomes" id="UP000576393"/>
    </source>
</evidence>
<keyword evidence="5" id="KW-1185">Reference proteome</keyword>
<evidence type="ECO:0000259" key="3">
    <source>
        <dbReference type="Pfam" id="PF07510"/>
    </source>
</evidence>
<evidence type="ECO:0000256" key="1">
    <source>
        <dbReference type="SAM" id="MobiDB-lite"/>
    </source>
</evidence>
<dbReference type="InterPro" id="IPR011089">
    <property type="entry name" value="GmrSD_C"/>
</dbReference>
<sequence length="249" mass="27343">MGTRGVVAAVLGAAVMFSLAGQSGTRAESDAGTSARSGTRARAVPLDNPRGVRPGLAPVLSTRDRAAARRLISGLRVGRVGPVKGYSRTRFGENWSDRARGVPYARNGCRTRDDVLARDGDDITRRKGSRCVVVAMRLRDPYTGRTIRWRRERADVVQVDHVIPLSYEWRMGASRWPLSKRIRIANDPLNLIPVYGAANQAKGGSGPATWLPPSHRIRCAYVVRFAQVALKYGLPVRRADRTAMLAQCR</sequence>
<gene>
    <name evidence="4" type="ORF">HDA43_002892</name>
</gene>
<dbReference type="Pfam" id="PF07510">
    <property type="entry name" value="GmrSD_C"/>
    <property type="match status" value="1"/>
</dbReference>
<dbReference type="RefSeq" id="WP_312873249.1">
    <property type="nucleotide sequence ID" value="NZ_JACCCO010000001.1"/>
</dbReference>
<feature type="compositionally biased region" description="Polar residues" evidence="1">
    <location>
        <begin position="23"/>
        <end position="37"/>
    </location>
</feature>
<dbReference type="PANTHER" id="PTHR24094:SF15">
    <property type="entry name" value="AMP-DEPENDENT SYNTHETASE_LIGASE DOMAIN-CONTAINING PROTEIN-RELATED"/>
    <property type="match status" value="1"/>
</dbReference>
<feature type="signal peptide" evidence="2">
    <location>
        <begin position="1"/>
        <end position="20"/>
    </location>
</feature>